<organism evidence="2 3">
    <name type="scientific">Mycobacterium talmoniae</name>
    <dbReference type="NCBI Taxonomy" id="1858794"/>
    <lineage>
        <taxon>Bacteria</taxon>
        <taxon>Bacillati</taxon>
        <taxon>Actinomycetota</taxon>
        <taxon>Actinomycetes</taxon>
        <taxon>Mycobacteriales</taxon>
        <taxon>Mycobacteriaceae</taxon>
        <taxon>Mycobacterium</taxon>
    </lineage>
</organism>
<keyword evidence="1" id="KW-1133">Transmembrane helix</keyword>
<evidence type="ECO:0000313" key="3">
    <source>
        <dbReference type="Proteomes" id="UP000179734"/>
    </source>
</evidence>
<accession>A0A1S1MWQ3</accession>
<feature type="transmembrane region" description="Helical" evidence="1">
    <location>
        <begin position="106"/>
        <end position="128"/>
    </location>
</feature>
<gene>
    <name evidence="2" type="ORF">BKN37_24180</name>
</gene>
<evidence type="ECO:0000256" key="1">
    <source>
        <dbReference type="SAM" id="Phobius"/>
    </source>
</evidence>
<dbReference type="EMBL" id="MLQM01000209">
    <property type="protein sequence ID" value="OHU93325.1"/>
    <property type="molecule type" value="Genomic_DNA"/>
</dbReference>
<feature type="transmembrane region" description="Helical" evidence="1">
    <location>
        <begin position="164"/>
        <end position="183"/>
    </location>
</feature>
<keyword evidence="1" id="KW-0472">Membrane</keyword>
<feature type="transmembrane region" description="Helical" evidence="1">
    <location>
        <begin position="21"/>
        <end position="44"/>
    </location>
</feature>
<dbReference type="RefSeq" id="WP_071029469.1">
    <property type="nucleotide sequence ID" value="NZ_MLQM01000209.1"/>
</dbReference>
<protein>
    <recommendedName>
        <fullName evidence="4">DUF2567 domain-containing protein</fullName>
    </recommendedName>
</protein>
<proteinExistence type="predicted"/>
<dbReference type="AlphaFoldDB" id="A0A1S1MWQ3"/>
<keyword evidence="3" id="KW-1185">Reference proteome</keyword>
<reference evidence="2 3" key="1">
    <citation type="submission" date="2016-10" db="EMBL/GenBank/DDBJ databases">
        <title>Genome sequence of Mycobacterium talmonii.</title>
        <authorList>
            <person name="Greninger A.L."/>
            <person name="Elliott B."/>
            <person name="Vasireddy S."/>
            <person name="Vasireddy R."/>
        </authorList>
    </citation>
    <scope>NUCLEOTIDE SEQUENCE [LARGE SCALE GENOMIC DNA]</scope>
    <source>
        <strain evidence="3">NE-TNMC-100812</strain>
    </source>
</reference>
<sequence length="223" mass="22747">MTVGAGRQQPRQAAPRTTRPRALALVLGGLALVGVAVGALWSWLAPPIHGVVALTRDGDRVHAYLGPESDHFFVAAALMLGLLGVVAVVAAALVWQWRAHRGPEMVVALSAGLLAAAAAAMAAGAVLVRLRYGVVDVDGAPVTPDHRVHYFTEAPPVFFGHTPLQIAASLLLPAATAALVYALGAASNARDDLGGYPPVASFVETVAAPAGAVSLENGAANRP</sequence>
<name>A0A1S1MWQ3_9MYCO</name>
<dbReference type="InterPro" id="IPR021213">
    <property type="entry name" value="DUF2567"/>
</dbReference>
<dbReference type="Pfam" id="PF10821">
    <property type="entry name" value="DUF2567"/>
    <property type="match status" value="1"/>
</dbReference>
<evidence type="ECO:0000313" key="2">
    <source>
        <dbReference type="EMBL" id="OHU93325.1"/>
    </source>
</evidence>
<feature type="transmembrane region" description="Helical" evidence="1">
    <location>
        <begin position="72"/>
        <end position="94"/>
    </location>
</feature>
<comment type="caution">
    <text evidence="2">The sequence shown here is derived from an EMBL/GenBank/DDBJ whole genome shotgun (WGS) entry which is preliminary data.</text>
</comment>
<keyword evidence="1" id="KW-0812">Transmembrane</keyword>
<dbReference type="Proteomes" id="UP000179734">
    <property type="component" value="Unassembled WGS sequence"/>
</dbReference>
<evidence type="ECO:0008006" key="4">
    <source>
        <dbReference type="Google" id="ProtNLM"/>
    </source>
</evidence>